<dbReference type="RefSeq" id="WP_089895880.1">
    <property type="nucleotide sequence ID" value="NZ_FNGV01000026.1"/>
</dbReference>
<sequence length="81" mass="9288">MTNEQLSIGVNVGPIGHGSSFTSVNTTKELTNWQPTGSEKERMMVWSFSQDIQQFTSYPQNLVGLQWPNKNDNEWQRTIIE</sequence>
<name>A0A1G9YS25_9FLAO</name>
<dbReference type="STRING" id="192904.SAMN04488514_12615"/>
<dbReference type="AlphaFoldDB" id="A0A1G9YS25"/>
<evidence type="ECO:0000313" key="2">
    <source>
        <dbReference type="Proteomes" id="UP000199440"/>
    </source>
</evidence>
<evidence type="ECO:0000313" key="1">
    <source>
        <dbReference type="EMBL" id="SDN11934.1"/>
    </source>
</evidence>
<keyword evidence="2" id="KW-1185">Reference proteome</keyword>
<dbReference type="EMBL" id="FNGV01000026">
    <property type="protein sequence ID" value="SDN11934.1"/>
    <property type="molecule type" value="Genomic_DNA"/>
</dbReference>
<organism evidence="1 2">
    <name type="scientific">Kriegella aquimaris</name>
    <dbReference type="NCBI Taxonomy" id="192904"/>
    <lineage>
        <taxon>Bacteria</taxon>
        <taxon>Pseudomonadati</taxon>
        <taxon>Bacteroidota</taxon>
        <taxon>Flavobacteriia</taxon>
        <taxon>Flavobacteriales</taxon>
        <taxon>Flavobacteriaceae</taxon>
        <taxon>Kriegella</taxon>
    </lineage>
</organism>
<accession>A0A1G9YS25</accession>
<protein>
    <submittedName>
        <fullName evidence="1">Uncharacterized protein</fullName>
    </submittedName>
</protein>
<reference evidence="1 2" key="1">
    <citation type="submission" date="2016-10" db="EMBL/GenBank/DDBJ databases">
        <authorList>
            <person name="de Groot N.N."/>
        </authorList>
    </citation>
    <scope>NUCLEOTIDE SEQUENCE [LARGE SCALE GENOMIC DNA]</scope>
    <source>
        <strain evidence="1 2">DSM 19886</strain>
    </source>
</reference>
<proteinExistence type="predicted"/>
<dbReference type="Proteomes" id="UP000199440">
    <property type="component" value="Unassembled WGS sequence"/>
</dbReference>
<gene>
    <name evidence="1" type="ORF">SAMN04488514_12615</name>
</gene>